<dbReference type="InterPro" id="IPR022408">
    <property type="entry name" value="Acyl-CoA-binding_prot_CS"/>
</dbReference>
<dbReference type="EMBL" id="CP022163">
    <property type="protein sequence ID" value="ATB27454.1"/>
    <property type="molecule type" value="Genomic_DNA"/>
</dbReference>
<dbReference type="PANTHER" id="PTHR23310:SF62">
    <property type="entry name" value="ACYL-COA BINDING PROTEIN 1, ISOFORM A"/>
    <property type="match status" value="1"/>
</dbReference>
<keyword evidence="1" id="KW-0446">Lipid-binding</keyword>
<protein>
    <submittedName>
        <fullName evidence="3">Acyl-CoA-binding protein</fullName>
    </submittedName>
</protein>
<dbReference type="InterPro" id="IPR035984">
    <property type="entry name" value="Acyl-CoA-binding_sf"/>
</dbReference>
<keyword evidence="4" id="KW-1185">Reference proteome</keyword>
<evidence type="ECO:0000313" key="3">
    <source>
        <dbReference type="EMBL" id="ATB27454.1"/>
    </source>
</evidence>
<dbReference type="Gene3D" id="1.20.80.10">
    <property type="match status" value="1"/>
</dbReference>
<dbReference type="SUPFAM" id="SSF47027">
    <property type="entry name" value="Acyl-CoA binding protein"/>
    <property type="match status" value="1"/>
</dbReference>
<proteinExistence type="predicted"/>
<dbReference type="InterPro" id="IPR000582">
    <property type="entry name" value="Acyl-CoA-binding_protein"/>
</dbReference>
<dbReference type="PROSITE" id="PS00880">
    <property type="entry name" value="ACB_1"/>
    <property type="match status" value="1"/>
</dbReference>
<dbReference type="PROSITE" id="PS51228">
    <property type="entry name" value="ACB_2"/>
    <property type="match status" value="1"/>
</dbReference>
<dbReference type="RefSeq" id="WP_095976253.1">
    <property type="nucleotide sequence ID" value="NZ_CP022163.1"/>
</dbReference>
<sequence>MSDLNAQFTKAQADVKTLSARPSNDTLLELYSLYKQATEGDVTGKRPGMLAVKDRAKYDAWEKVRGTGKTEAMQKYVDLVSRLLKK</sequence>
<accession>A0A250I6H0</accession>
<evidence type="ECO:0000259" key="2">
    <source>
        <dbReference type="PROSITE" id="PS51228"/>
    </source>
</evidence>
<dbReference type="AlphaFoldDB" id="A0A250I6H0"/>
<dbReference type="KEGG" id="mbd:MEBOL_000896"/>
<dbReference type="GO" id="GO:0000062">
    <property type="term" value="F:fatty-acyl-CoA binding"/>
    <property type="evidence" value="ECO:0007669"/>
    <property type="project" value="InterPro"/>
</dbReference>
<name>A0A250I6H0_9BACT</name>
<gene>
    <name evidence="3" type="ORF">MEBOL_000896</name>
</gene>
<dbReference type="PANTHER" id="PTHR23310">
    <property type="entry name" value="ACYL-COA-BINDING PROTEIN, ACBP"/>
    <property type="match status" value="1"/>
</dbReference>
<dbReference type="OrthoDB" id="5625302at2"/>
<feature type="domain" description="ACB" evidence="2">
    <location>
        <begin position="4"/>
        <end position="86"/>
    </location>
</feature>
<organism evidence="3 4">
    <name type="scientific">Melittangium boletus DSM 14713</name>
    <dbReference type="NCBI Taxonomy" id="1294270"/>
    <lineage>
        <taxon>Bacteria</taxon>
        <taxon>Pseudomonadati</taxon>
        <taxon>Myxococcota</taxon>
        <taxon>Myxococcia</taxon>
        <taxon>Myxococcales</taxon>
        <taxon>Cystobacterineae</taxon>
        <taxon>Archangiaceae</taxon>
        <taxon>Melittangium</taxon>
    </lineage>
</organism>
<dbReference type="PRINTS" id="PR00689">
    <property type="entry name" value="ACOABINDINGP"/>
</dbReference>
<dbReference type="Pfam" id="PF00887">
    <property type="entry name" value="ACBP"/>
    <property type="match status" value="1"/>
</dbReference>
<reference evidence="3 4" key="1">
    <citation type="submission" date="2017-06" db="EMBL/GenBank/DDBJ databases">
        <authorList>
            <person name="Kim H.J."/>
            <person name="Triplett B.A."/>
        </authorList>
    </citation>
    <scope>NUCLEOTIDE SEQUENCE [LARGE SCALE GENOMIC DNA]</scope>
    <source>
        <strain evidence="3 4">DSM 14713</strain>
    </source>
</reference>
<dbReference type="GO" id="GO:0006631">
    <property type="term" value="P:fatty acid metabolic process"/>
    <property type="evidence" value="ECO:0007669"/>
    <property type="project" value="TreeGrafter"/>
</dbReference>
<dbReference type="InterPro" id="IPR014352">
    <property type="entry name" value="FERM/acyl-CoA-bd_prot_sf"/>
</dbReference>
<dbReference type="Proteomes" id="UP000217289">
    <property type="component" value="Chromosome"/>
</dbReference>
<evidence type="ECO:0000313" key="4">
    <source>
        <dbReference type="Proteomes" id="UP000217289"/>
    </source>
</evidence>
<evidence type="ECO:0000256" key="1">
    <source>
        <dbReference type="ARBA" id="ARBA00023121"/>
    </source>
</evidence>